<evidence type="ECO:0000313" key="2">
    <source>
        <dbReference type="Proteomes" id="UP000735302"/>
    </source>
</evidence>
<protein>
    <submittedName>
        <fullName evidence="1">Uncharacterized protein</fullName>
    </submittedName>
</protein>
<dbReference type="AlphaFoldDB" id="A0AAV4DSC1"/>
<name>A0AAV4DSC1_9GAST</name>
<evidence type="ECO:0000313" key="1">
    <source>
        <dbReference type="EMBL" id="GFO46920.1"/>
    </source>
</evidence>
<keyword evidence="2" id="KW-1185">Reference proteome</keyword>
<sequence>MRPQIPLHKINIAQAQSPACYHWATKIASGYHENRKNMDDLNGQNEAFIELMVFSYEVRLYHGVLRFSVTSRISHS</sequence>
<dbReference type="Proteomes" id="UP000735302">
    <property type="component" value="Unassembled WGS sequence"/>
</dbReference>
<proteinExistence type="predicted"/>
<dbReference type="EMBL" id="BLXT01008234">
    <property type="protein sequence ID" value="GFO46920.1"/>
    <property type="molecule type" value="Genomic_DNA"/>
</dbReference>
<organism evidence="1 2">
    <name type="scientific">Plakobranchus ocellatus</name>
    <dbReference type="NCBI Taxonomy" id="259542"/>
    <lineage>
        <taxon>Eukaryota</taxon>
        <taxon>Metazoa</taxon>
        <taxon>Spiralia</taxon>
        <taxon>Lophotrochozoa</taxon>
        <taxon>Mollusca</taxon>
        <taxon>Gastropoda</taxon>
        <taxon>Heterobranchia</taxon>
        <taxon>Euthyneura</taxon>
        <taxon>Panpulmonata</taxon>
        <taxon>Sacoglossa</taxon>
        <taxon>Placobranchoidea</taxon>
        <taxon>Plakobranchidae</taxon>
        <taxon>Plakobranchus</taxon>
    </lineage>
</organism>
<reference evidence="1 2" key="1">
    <citation type="journal article" date="2021" name="Elife">
        <title>Chloroplast acquisition without the gene transfer in kleptoplastic sea slugs, Plakobranchus ocellatus.</title>
        <authorList>
            <person name="Maeda T."/>
            <person name="Takahashi S."/>
            <person name="Yoshida T."/>
            <person name="Shimamura S."/>
            <person name="Takaki Y."/>
            <person name="Nagai Y."/>
            <person name="Toyoda A."/>
            <person name="Suzuki Y."/>
            <person name="Arimoto A."/>
            <person name="Ishii H."/>
            <person name="Satoh N."/>
            <person name="Nishiyama T."/>
            <person name="Hasebe M."/>
            <person name="Maruyama T."/>
            <person name="Minagawa J."/>
            <person name="Obokata J."/>
            <person name="Shigenobu S."/>
        </authorList>
    </citation>
    <scope>NUCLEOTIDE SEQUENCE [LARGE SCALE GENOMIC DNA]</scope>
</reference>
<gene>
    <name evidence="1" type="ORF">PoB_007342500</name>
</gene>
<accession>A0AAV4DSC1</accession>
<comment type="caution">
    <text evidence="1">The sequence shown here is derived from an EMBL/GenBank/DDBJ whole genome shotgun (WGS) entry which is preliminary data.</text>
</comment>